<feature type="transmembrane region" description="Helical" evidence="1">
    <location>
        <begin position="37"/>
        <end position="54"/>
    </location>
</feature>
<dbReference type="AlphaFoldDB" id="A0AAV9HGM7"/>
<dbReference type="EMBL" id="MU865021">
    <property type="protein sequence ID" value="KAK4460031.1"/>
    <property type="molecule type" value="Genomic_DNA"/>
</dbReference>
<evidence type="ECO:0000256" key="1">
    <source>
        <dbReference type="SAM" id="Phobius"/>
    </source>
</evidence>
<gene>
    <name evidence="2" type="ORF">QBC42DRAFT_273212</name>
</gene>
<protein>
    <submittedName>
        <fullName evidence="2">Uncharacterized protein</fullName>
    </submittedName>
</protein>
<dbReference type="Proteomes" id="UP001321749">
    <property type="component" value="Unassembled WGS sequence"/>
</dbReference>
<accession>A0AAV9HGM7</accession>
<keyword evidence="3" id="KW-1185">Reference proteome</keyword>
<comment type="caution">
    <text evidence="2">The sequence shown here is derived from an EMBL/GenBank/DDBJ whole genome shotgun (WGS) entry which is preliminary data.</text>
</comment>
<organism evidence="2 3">
    <name type="scientific">Cladorrhinum samala</name>
    <dbReference type="NCBI Taxonomy" id="585594"/>
    <lineage>
        <taxon>Eukaryota</taxon>
        <taxon>Fungi</taxon>
        <taxon>Dikarya</taxon>
        <taxon>Ascomycota</taxon>
        <taxon>Pezizomycotina</taxon>
        <taxon>Sordariomycetes</taxon>
        <taxon>Sordariomycetidae</taxon>
        <taxon>Sordariales</taxon>
        <taxon>Podosporaceae</taxon>
        <taxon>Cladorrhinum</taxon>
    </lineage>
</organism>
<reference evidence="2" key="1">
    <citation type="journal article" date="2023" name="Mol. Phylogenet. Evol.">
        <title>Genome-scale phylogeny and comparative genomics of the fungal order Sordariales.</title>
        <authorList>
            <person name="Hensen N."/>
            <person name="Bonometti L."/>
            <person name="Westerberg I."/>
            <person name="Brannstrom I.O."/>
            <person name="Guillou S."/>
            <person name="Cros-Aarteil S."/>
            <person name="Calhoun S."/>
            <person name="Haridas S."/>
            <person name="Kuo A."/>
            <person name="Mondo S."/>
            <person name="Pangilinan J."/>
            <person name="Riley R."/>
            <person name="LaButti K."/>
            <person name="Andreopoulos B."/>
            <person name="Lipzen A."/>
            <person name="Chen C."/>
            <person name="Yan M."/>
            <person name="Daum C."/>
            <person name="Ng V."/>
            <person name="Clum A."/>
            <person name="Steindorff A."/>
            <person name="Ohm R.A."/>
            <person name="Martin F."/>
            <person name="Silar P."/>
            <person name="Natvig D.O."/>
            <person name="Lalanne C."/>
            <person name="Gautier V."/>
            <person name="Ament-Velasquez S.L."/>
            <person name="Kruys A."/>
            <person name="Hutchinson M.I."/>
            <person name="Powell A.J."/>
            <person name="Barry K."/>
            <person name="Miller A.N."/>
            <person name="Grigoriev I.V."/>
            <person name="Debuchy R."/>
            <person name="Gladieux P."/>
            <person name="Hiltunen Thoren M."/>
            <person name="Johannesson H."/>
        </authorList>
    </citation>
    <scope>NUCLEOTIDE SEQUENCE</scope>
    <source>
        <strain evidence="2">PSN324</strain>
    </source>
</reference>
<keyword evidence="1" id="KW-0812">Transmembrane</keyword>
<evidence type="ECO:0000313" key="2">
    <source>
        <dbReference type="EMBL" id="KAK4460031.1"/>
    </source>
</evidence>
<sequence>MRYEVERTSYYVSFFCSFICSRMISVTQDLIEKRERAVVFFFSSFSFVGFWPEHFRTIGHVKGAGLLRFWTAFIFSLVLNSDLAFYRVSFVLVLQLGNHIYWLKSSRKILCWVGSF</sequence>
<evidence type="ECO:0000313" key="3">
    <source>
        <dbReference type="Proteomes" id="UP001321749"/>
    </source>
</evidence>
<keyword evidence="1" id="KW-0472">Membrane</keyword>
<feature type="non-terminal residue" evidence="2">
    <location>
        <position position="116"/>
    </location>
</feature>
<keyword evidence="1" id="KW-1133">Transmembrane helix</keyword>
<reference evidence="2" key="2">
    <citation type="submission" date="2023-06" db="EMBL/GenBank/DDBJ databases">
        <authorList>
            <consortium name="Lawrence Berkeley National Laboratory"/>
            <person name="Mondo S.J."/>
            <person name="Hensen N."/>
            <person name="Bonometti L."/>
            <person name="Westerberg I."/>
            <person name="Brannstrom I.O."/>
            <person name="Guillou S."/>
            <person name="Cros-Aarteil S."/>
            <person name="Calhoun S."/>
            <person name="Haridas S."/>
            <person name="Kuo A."/>
            <person name="Pangilinan J."/>
            <person name="Riley R."/>
            <person name="Labutti K."/>
            <person name="Andreopoulos B."/>
            <person name="Lipzen A."/>
            <person name="Chen C."/>
            <person name="Yanf M."/>
            <person name="Daum C."/>
            <person name="Ng V."/>
            <person name="Clum A."/>
            <person name="Steindorff A."/>
            <person name="Ohm R."/>
            <person name="Martin F."/>
            <person name="Silar P."/>
            <person name="Natvig D."/>
            <person name="Lalanne C."/>
            <person name="Gautier V."/>
            <person name="Ament-Velasquez S.L."/>
            <person name="Kruys A."/>
            <person name="Hutchinson M.I."/>
            <person name="Powell A.J."/>
            <person name="Barry K."/>
            <person name="Miller A.N."/>
            <person name="Grigoriev I.V."/>
            <person name="Debuchy R."/>
            <person name="Gladieux P."/>
            <person name="Thoren M.H."/>
            <person name="Johannesson H."/>
        </authorList>
    </citation>
    <scope>NUCLEOTIDE SEQUENCE</scope>
    <source>
        <strain evidence="2">PSN324</strain>
    </source>
</reference>
<name>A0AAV9HGM7_9PEZI</name>
<proteinExistence type="predicted"/>